<evidence type="ECO:0000313" key="6">
    <source>
        <dbReference type="Proteomes" id="UP001596472"/>
    </source>
</evidence>
<protein>
    <submittedName>
        <fullName evidence="5">RHS repeat-associated core domain-containing protein</fullName>
    </submittedName>
</protein>
<feature type="region of interest" description="Disordered" evidence="2">
    <location>
        <begin position="831"/>
        <end position="850"/>
    </location>
</feature>
<feature type="chain" id="PRO_5045496989" evidence="3">
    <location>
        <begin position="19"/>
        <end position="2717"/>
    </location>
</feature>
<gene>
    <name evidence="5" type="ORF">ACFQY0_06895</name>
</gene>
<comment type="caution">
    <text evidence="5">The sequence shown here is derived from an EMBL/GenBank/DDBJ whole genome shotgun (WGS) entry which is preliminary data.</text>
</comment>
<dbReference type="Gene3D" id="2.180.10.10">
    <property type="entry name" value="RHS repeat-associated core"/>
    <property type="match status" value="4"/>
</dbReference>
<dbReference type="PANTHER" id="PTHR32305">
    <property type="match status" value="1"/>
</dbReference>
<feature type="signal peptide" evidence="3">
    <location>
        <begin position="1"/>
        <end position="18"/>
    </location>
</feature>
<keyword evidence="6" id="KW-1185">Reference proteome</keyword>
<dbReference type="CDD" id="cd00146">
    <property type="entry name" value="PKD"/>
    <property type="match status" value="1"/>
</dbReference>
<keyword evidence="3" id="KW-0732">Signal</keyword>
<name>A0ABW2L6H4_9BACT</name>
<dbReference type="Gene3D" id="2.60.40.10">
    <property type="entry name" value="Immunoglobulins"/>
    <property type="match status" value="1"/>
</dbReference>
<dbReference type="Pfam" id="PF05735">
    <property type="entry name" value="TSP_C"/>
    <property type="match status" value="1"/>
</dbReference>
<dbReference type="Pfam" id="PF05593">
    <property type="entry name" value="RHS_repeat"/>
    <property type="match status" value="1"/>
</dbReference>
<sequence>MKSSIFAALLLLPNLLNAQTPSLPTITGSWINDGSPQRSMIQAIGVKFDRNVAPLIQPEALTVRNIDTGEIVDLSGATLRFDPRNNTASWIIGRSTTALLPDGNYIAWFDTDTLVTERGRAACAASATPLDDFVFGFHQVCGDADGDRDVDFRDACVLRETWQQQFGQQRYLSYFDFNISDSVEESDRSLVADTYFSVFPPDPAIHLFLRNDTGDSFTDGATSLYHAAFSSVDTGDATIWRASIDGGAFSDITPKVSNASAILDESFIDGLNGTPLALGQHQLKVEALAADGSILASSELTFEYLGDVPCAPFFITTPPPGVSLGSVRGSQPLSLANWTVENYPGSQGASNWVLAPDGLSVEQTRNAQPSALISNQSLLNLRVTGTFRVDTSGDDDLMGFIFGYQNSKQFYVFDWKQNSQGYVGGTALRGMSIKRFDAGDRDFTEPDFWWSDRDRENTTVLSPPNDIPWKDFQDYQITLEFTPGNIVVEVREEGVLLDRLEVADDTFTGGRFGFYNYSQDSVIYSGFTTEQLDNVYYYDSEAEDPDGTGITYSFGTSPGDIPPPPGATINAANGTVLWQPSEAGTFTFTIVATDTDGLTDTQTFNVEVTPIDLPPTITIRKTAPSVLPGEEVGIQAIASDDQQVFRTRLFIDDVEVDPNVGQVMVSTTRTFSTIGQVELRAIAIDSADQVSEVVSYIRVLDPNAPAPAGPGQTPIAPPGSTAGNATDLRPLVSFQAPLSPADDPTAFLGTVDPNGGTLAHWLLEWAPASKANPANLNDPSVLWQKIAEDTVPKSAELLANITPANYPNELITFRLRAENTNGLGRITAITFNPTSSTNTAPPPQTTGSGSGIRPTAAFTAPLGPADDSTRIRADISANGGTLRSWVLDYAPRTQVDLGSLSDSNVSWTFLARGTTPLSNGLLKELDPASLPNEPLVFRLSAFNESNLGTVVGIVFNPSANNNFSSPSTPSGNNPATGQRPVTRITSPRTPTDDKTMLIGSVLANGGTLDRYIVDYAPLGDVNSNDLSDPSVAWTELVPGNSEKTDETLAPLTDPVFDNGKWVIRLRAFNSNGLGSLATTTLDSGDQSVPSVAFTSPAPESDLSYITDIRGTISAGSGVLDEWTLEYAPADSVSLNNLNAAADWVELARGNTPLDDAKLGSFDPSLLRNGSYILRLRAFNTSGRGFADGLIVFVCGQTKLGNFRIEFEDLNIPVSGIPIKVRRIYDSLDTGHQGDFGPGWSLALCEADLTETVPDTGADFFNATPFEVGTRVFITSPTGERLGFTFNVRDRRNSFLYTTYAPYFVPDPGVVETLRIAPRNYERVELGEDGAVYTVGLPFGYNPDSYILTTGDGLEYEYDQRSGLKQVSDGNGNKLTFSRNAIEHSDGTSVGISRDAKGRITKITDPAGESIQYQYDTLGRLRFVTDRTDAKTEFVYASPRRPNYLTEIIDPRGISAARSEYDDDGRLIRQIDPRGNAVGFSYDPVAMTQTFTDRLGNTAVQEFDTLGNVVRGIDTEGGVTTFEYYPGTTQQKYSIDQVGNVVSRAYDARGNLIAETTGASTGEDPANPSTGFTTRIEFNDSNDPTSIVDARGNADEIDYDPATGSVTGMTSAVNAGGSGTVFTYYPNGDIQTLTDPAGNITSYAYLDRGQPGFDDGGLADATRIVDSELRNPNGDLFRKIRSYLDSQRLTLRRINYRTLPGGTEQAIAVDHTYTPEGDLELTIQPNGRIEENRYNEVGQLTAILVWKNQADFDAGNESEARVTRFDYDASGNMIKTTFPDLSAVTSTYDAEDRRISETDALGRTTRYEYDGEDRLRFTIFPDDTPDDPDDNPRTEAVYDLAGRQTDFYDEMGNRTEMQYDNRDLEIARIQHLAGGVQLVTRYEYDADRNRVAVIDPEGNRTETVYDAGGRPVEEIFPATAQNGTTRTHINWDEIGRRSELIDEEGRGKKFTYDGLGRISKVEYLDENGSPVSGGDGKVEYEYDEVGNRTAQIDANGNRTEFTYDALGNRTSRTLPGGATETFTYDAYDNMVTHTDFAGYTTRYAYDRLDRMTEITADIGHPSLAFDHAPARIIFTYAADGNQLTSTILNNSGDIISSESNTYDERSRLTGKSTLTGALSYTWQDNNLLTSTRSDGADGIDLEYSYDAANRLSSVIDNRTGSTTSYTYDLNGNLSSTTYGSGVEHAFSYDDRNRLIGLEISDSSSSVIDSFAYELNPRGDRSRMSRAGGRIHDYTYDDLYRLRSENLRGGAASDNGLVEYDLDKNGNRLARNSSVPAISSQSMGYDADDRMIGTNYDANGNTLTSPLTNPTYQGTDVYDFRNRLIRRTKIDSSVVDLLYDAEGIRISKTITSGATRETTQYLIDDINLTGYSEAVEERNESGGVAAAYSFGSDLISQRLSPAASEHYFLYDGSGSVAALLDATGAVIERYFYDAYGKLLGPATGVMSEFLYRGERFDSDLGLYYLRARYSDPNTGRFWSADRFDGFSDEPLSLHRYLYANANPVTNFDPSGFFSIMGIQVSFQIQFNLRKVQAYHIERATQVLAKKLLETSILLAERYLDFRGFARLTVPGIGVPVFDPRRPQLPLGDYGFLMADMIYSQSLAFFKAAFAAKVISVIAGSIAPKFTDIVKPKYKLTFVQQAIFQIGKFGARKLGTYAKDSVTAALNKSALYRLVVATRDVWVLLQKIKSAAENVSKFLPLPLMAYDYYRINEEALAQSP</sequence>
<dbReference type="InterPro" id="IPR013783">
    <property type="entry name" value="Ig-like_fold"/>
</dbReference>
<dbReference type="PROSITE" id="PS51236">
    <property type="entry name" value="TSP_CTER"/>
    <property type="match status" value="1"/>
</dbReference>
<dbReference type="InterPro" id="IPR008859">
    <property type="entry name" value="Thrombospondin_C"/>
</dbReference>
<feature type="region of interest" description="Disordered" evidence="2">
    <location>
        <begin position="705"/>
        <end position="726"/>
    </location>
</feature>
<evidence type="ECO:0000256" key="1">
    <source>
        <dbReference type="ARBA" id="ARBA00022737"/>
    </source>
</evidence>
<dbReference type="SUPFAM" id="SSF49313">
    <property type="entry name" value="Cadherin-like"/>
    <property type="match status" value="1"/>
</dbReference>
<dbReference type="InterPro" id="IPR006530">
    <property type="entry name" value="YD"/>
</dbReference>
<feature type="compositionally biased region" description="Low complexity" evidence="2">
    <location>
        <begin position="962"/>
        <end position="976"/>
    </location>
</feature>
<dbReference type="InterPro" id="IPR015919">
    <property type="entry name" value="Cadherin-like_sf"/>
</dbReference>
<feature type="domain" description="TSP C-terminal" evidence="4">
    <location>
        <begin position="328"/>
        <end position="536"/>
    </location>
</feature>
<dbReference type="NCBIfam" id="TIGR03696">
    <property type="entry name" value="Rhs_assc_core"/>
    <property type="match status" value="1"/>
</dbReference>
<proteinExistence type="predicted"/>
<accession>A0ABW2L6H4</accession>
<reference evidence="6" key="1">
    <citation type="journal article" date="2019" name="Int. J. Syst. Evol. Microbiol.">
        <title>The Global Catalogue of Microorganisms (GCM) 10K type strain sequencing project: providing services to taxonomists for standard genome sequencing and annotation.</title>
        <authorList>
            <consortium name="The Broad Institute Genomics Platform"/>
            <consortium name="The Broad Institute Genome Sequencing Center for Infectious Disease"/>
            <person name="Wu L."/>
            <person name="Ma J."/>
        </authorList>
    </citation>
    <scope>NUCLEOTIDE SEQUENCE [LARGE SCALE GENOMIC DNA]</scope>
    <source>
        <strain evidence="6">CGMCC 4.1467</strain>
    </source>
</reference>
<evidence type="ECO:0000259" key="4">
    <source>
        <dbReference type="PROSITE" id="PS51236"/>
    </source>
</evidence>
<dbReference type="RefSeq" id="WP_379710702.1">
    <property type="nucleotide sequence ID" value="NZ_JBHTBS010000003.1"/>
</dbReference>
<dbReference type="Pfam" id="PF05345">
    <property type="entry name" value="He_PIG"/>
    <property type="match status" value="1"/>
</dbReference>
<dbReference type="Proteomes" id="UP001596472">
    <property type="component" value="Unassembled WGS sequence"/>
</dbReference>
<dbReference type="InterPro" id="IPR031325">
    <property type="entry name" value="RHS_repeat"/>
</dbReference>
<organism evidence="5 6">
    <name type="scientific">Haloferula chungangensis</name>
    <dbReference type="NCBI Taxonomy" id="1048331"/>
    <lineage>
        <taxon>Bacteria</taxon>
        <taxon>Pseudomonadati</taxon>
        <taxon>Verrucomicrobiota</taxon>
        <taxon>Verrucomicrobiia</taxon>
        <taxon>Verrucomicrobiales</taxon>
        <taxon>Verrucomicrobiaceae</taxon>
        <taxon>Haloferula</taxon>
    </lineage>
</organism>
<dbReference type="InterPro" id="IPR056823">
    <property type="entry name" value="TEN-like_YD-shell"/>
</dbReference>
<dbReference type="EMBL" id="JBHTBS010000003">
    <property type="protein sequence ID" value="MFC7336898.1"/>
    <property type="molecule type" value="Genomic_DNA"/>
</dbReference>
<dbReference type="Gene3D" id="2.60.120.200">
    <property type="match status" value="1"/>
</dbReference>
<evidence type="ECO:0000313" key="5">
    <source>
        <dbReference type="EMBL" id="MFC7336898.1"/>
    </source>
</evidence>
<feature type="region of interest" description="Disordered" evidence="2">
    <location>
        <begin position="962"/>
        <end position="993"/>
    </location>
</feature>
<evidence type="ECO:0000256" key="3">
    <source>
        <dbReference type="SAM" id="SignalP"/>
    </source>
</evidence>
<dbReference type="NCBIfam" id="TIGR01643">
    <property type="entry name" value="YD_repeat_2x"/>
    <property type="match status" value="6"/>
</dbReference>
<keyword evidence="1" id="KW-0677">Repeat</keyword>
<dbReference type="InterPro" id="IPR050708">
    <property type="entry name" value="T6SS_VgrG/RHS"/>
</dbReference>
<dbReference type="Pfam" id="PF25023">
    <property type="entry name" value="TEN_YD-shell"/>
    <property type="match status" value="3"/>
</dbReference>
<evidence type="ECO:0000256" key="2">
    <source>
        <dbReference type="SAM" id="MobiDB-lite"/>
    </source>
</evidence>
<dbReference type="InterPro" id="IPR013320">
    <property type="entry name" value="ConA-like_dom_sf"/>
</dbReference>
<dbReference type="PANTHER" id="PTHR32305:SF15">
    <property type="entry name" value="PROTEIN RHSA-RELATED"/>
    <property type="match status" value="1"/>
</dbReference>
<dbReference type="InterPro" id="IPR022385">
    <property type="entry name" value="Rhs_assc_core"/>
</dbReference>
<dbReference type="SUPFAM" id="SSF49899">
    <property type="entry name" value="Concanavalin A-like lectins/glucanases"/>
    <property type="match status" value="1"/>
</dbReference>